<dbReference type="EMBL" id="PCRZ01000004">
    <property type="protein sequence ID" value="PIP30155.1"/>
    <property type="molecule type" value="Genomic_DNA"/>
</dbReference>
<feature type="coiled-coil region" evidence="1">
    <location>
        <begin position="81"/>
        <end position="129"/>
    </location>
</feature>
<dbReference type="InterPro" id="IPR027417">
    <property type="entry name" value="P-loop_NTPase"/>
</dbReference>
<name>A0A2G9ZAF3_9BACT</name>
<reference evidence="3 4" key="1">
    <citation type="submission" date="2017-09" db="EMBL/GenBank/DDBJ databases">
        <title>Depth-based differentiation of microbial function through sediment-hosted aquifers and enrichment of novel symbionts in the deep terrestrial subsurface.</title>
        <authorList>
            <person name="Probst A.J."/>
            <person name="Ladd B."/>
            <person name="Jarett J.K."/>
            <person name="Geller-Mcgrath D.E."/>
            <person name="Sieber C.M."/>
            <person name="Emerson J.B."/>
            <person name="Anantharaman K."/>
            <person name="Thomas B.C."/>
            <person name="Malmstrom R."/>
            <person name="Stieglmeier M."/>
            <person name="Klingl A."/>
            <person name="Woyke T."/>
            <person name="Ryan C.M."/>
            <person name="Banfield J.F."/>
        </authorList>
    </citation>
    <scope>NUCLEOTIDE SEQUENCE [LARGE SCALE GENOMIC DNA]</scope>
    <source>
        <strain evidence="3">CG23_combo_of_CG06-09_8_20_14_all_54_14</strain>
    </source>
</reference>
<evidence type="ECO:0000313" key="3">
    <source>
        <dbReference type="EMBL" id="PIP30155.1"/>
    </source>
</evidence>
<keyword evidence="1" id="KW-0175">Coiled coil</keyword>
<sequence>MPLNIPKPYQPSPEDVPNIIAPAGIEAQASYLKIGDYFAKTFFVFTYPRYIATGWFSPIINLAEMMDVSIHVHPMDTALALRNLRKKVAQIESEMAEKEEKGIVRDPMLETAYRDIENLRDTLQQAQEKLFQVGVYLTIYGPTLEDLGKLEHKIESMMEAKLVYIKPSLFRQREGFQSVLPLGEDLLGISTPLNSGPASSLFPFVSPDLTSDRGILYGVNLHNNSLIIFDRFSLENGNVVVFAKAGAGKSYATKLEILRSIMMGTDIIIIDPENEYQNLANAVGGSYFKISLASTNHVNPFDIPLIPEGEEPADVFKSHILNLTGLMKLMLGEITPEEDALLDRVITETYASRDITAENFSGITELRPPLLEDLQTILQNTEGGRGLAQRLDKFTHGSYAGFTNAPTNVDVGNRLIVFSIRDLEEELRPIAMYIVLNFIWNLVRSKLKRRLLIIDEAWWMMKYKDSASFLFGLVKRCRKYYLGITTITQDVEDFLRSEYGRPIITNSSLQLLMKQSPTSIEAVAQAFNLTDGEKLLLLEAGVGEGLLFVGLKHAALKVIASYTEDQIITTNPEQMLELKGLARKSEPKSE</sequence>
<evidence type="ECO:0000259" key="2">
    <source>
        <dbReference type="Pfam" id="PF19044"/>
    </source>
</evidence>
<dbReference type="PANTHER" id="PTHR30121">
    <property type="entry name" value="UNCHARACTERIZED PROTEIN YJGR-RELATED"/>
    <property type="match status" value="1"/>
</dbReference>
<organism evidence="3 4">
    <name type="scientific">Candidatus Jorgensenbacteria bacterium CG23_combo_of_CG06-09_8_20_14_all_54_14</name>
    <dbReference type="NCBI Taxonomy" id="1974595"/>
    <lineage>
        <taxon>Bacteria</taxon>
        <taxon>Candidatus Joergenseniibacteriota</taxon>
    </lineage>
</organism>
<comment type="caution">
    <text evidence="3">The sequence shown here is derived from an EMBL/GenBank/DDBJ whole genome shotgun (WGS) entry which is preliminary data.</text>
</comment>
<dbReference type="AlphaFoldDB" id="A0A2G9ZAF3"/>
<dbReference type="InterPro" id="IPR043964">
    <property type="entry name" value="P-loop_TraG"/>
</dbReference>
<accession>A0A2G9ZAF3</accession>
<proteinExistence type="predicted"/>
<dbReference type="SUPFAM" id="SSF52540">
    <property type="entry name" value="P-loop containing nucleoside triphosphate hydrolases"/>
    <property type="match status" value="1"/>
</dbReference>
<evidence type="ECO:0000256" key="1">
    <source>
        <dbReference type="SAM" id="Coils"/>
    </source>
</evidence>
<evidence type="ECO:0000313" key="4">
    <source>
        <dbReference type="Proteomes" id="UP000228812"/>
    </source>
</evidence>
<gene>
    <name evidence="3" type="ORF">COX26_00215</name>
</gene>
<dbReference type="Gene3D" id="1.10.8.730">
    <property type="match status" value="1"/>
</dbReference>
<dbReference type="Proteomes" id="UP000228812">
    <property type="component" value="Unassembled WGS sequence"/>
</dbReference>
<dbReference type="InterPro" id="IPR051162">
    <property type="entry name" value="T4SS_component"/>
</dbReference>
<dbReference type="Pfam" id="PF19044">
    <property type="entry name" value="P-loop_TraG"/>
    <property type="match status" value="1"/>
</dbReference>
<feature type="domain" description="TraG P-loop" evidence="2">
    <location>
        <begin position="234"/>
        <end position="538"/>
    </location>
</feature>
<dbReference type="Gene3D" id="3.40.50.300">
    <property type="entry name" value="P-loop containing nucleotide triphosphate hydrolases"/>
    <property type="match status" value="1"/>
</dbReference>
<protein>
    <submittedName>
        <fullName evidence="3">Conjugal transfer protein TraC</fullName>
    </submittedName>
</protein>
<dbReference type="PANTHER" id="PTHR30121:SF6">
    <property type="entry name" value="SLR6007 PROTEIN"/>
    <property type="match status" value="1"/>
</dbReference>
<dbReference type="NCBIfam" id="NF045971">
    <property type="entry name" value="conju_CD1110"/>
    <property type="match status" value="1"/>
</dbReference>